<protein>
    <submittedName>
        <fullName evidence="4">Guanosine-3',5'-bis(Diphosphate) 3'-pyrophosphohydrolase</fullName>
    </submittedName>
</protein>
<dbReference type="Gene3D" id="3.10.20.30">
    <property type="match status" value="1"/>
</dbReference>
<accession>A0A191UF29</accession>
<dbReference type="InterPro" id="IPR003607">
    <property type="entry name" value="HD/PDEase_dom"/>
</dbReference>
<dbReference type="Pfam" id="PF13291">
    <property type="entry name" value="ACT_4"/>
    <property type="match status" value="1"/>
</dbReference>
<evidence type="ECO:0000313" key="4">
    <source>
        <dbReference type="EMBL" id="ANI99634.1"/>
    </source>
</evidence>
<dbReference type="Pfam" id="PF19296">
    <property type="entry name" value="RelA_AH_RIS"/>
    <property type="match status" value="1"/>
</dbReference>
<dbReference type="Pfam" id="PF13328">
    <property type="entry name" value="HD_4"/>
    <property type="match status" value="1"/>
</dbReference>
<evidence type="ECO:0000313" key="5">
    <source>
        <dbReference type="Proteomes" id="UP000078463"/>
    </source>
</evidence>
<dbReference type="Gene3D" id="3.30.460.10">
    <property type="entry name" value="Beta Polymerase, domain 2"/>
    <property type="match status" value="1"/>
</dbReference>
<dbReference type="InterPro" id="IPR045865">
    <property type="entry name" value="ACT-like_dom_sf"/>
</dbReference>
<dbReference type="PROSITE" id="PS51831">
    <property type="entry name" value="HD"/>
    <property type="match status" value="1"/>
</dbReference>
<dbReference type="FunFam" id="1.10.3210.10:FF:000001">
    <property type="entry name" value="GTP pyrophosphokinase RelA"/>
    <property type="match status" value="1"/>
</dbReference>
<organism evidence="4 5">
    <name type="scientific">Polynucleobacter wuianus</name>
    <dbReference type="NCBI Taxonomy" id="1743168"/>
    <lineage>
        <taxon>Bacteria</taxon>
        <taxon>Pseudomonadati</taxon>
        <taxon>Pseudomonadota</taxon>
        <taxon>Betaproteobacteria</taxon>
        <taxon>Burkholderiales</taxon>
        <taxon>Burkholderiaceae</taxon>
        <taxon>Polynucleobacter</taxon>
    </lineage>
</organism>
<comment type="similarity">
    <text evidence="1">Belongs to the relA/spoT family.</text>
</comment>
<sequence>MELPLGTTKTSELVGGVSPKEASLAAQANLQADLLNTPSDTPVANQNGKKSIIATLLAQSSRHLFGPTSAPSLPLKHQVVSIEGLLAKLGYLKPEEIRLVKKAFQFSDASHLGQYRHSGEPYITHPVAVAELCATWRLDAPSIMAALLHDVIEDTGCTKADLVEKFGTKVAELVEGLTKLDKLEFQSHAEAQAESFRKMFMAMARDVRVILVKLADRTHNMRTLDAVPMEKRRRVAAETIEIYAPIAHRLGLNIIYRDLQDLSFRYSMPMRFRVIEGAVKRARGNRKEMVEKILQASRMAFAKSNLNVDLRGREKTLYSIYNKMRMKHVSFSQVLDVYAFRVTVSTIDECYRALGILHSLYKPMPGKFKDYIAIPKLNGYQSLHTTLLGPSGVPVEFQIRTTDMHAVAEAGVAAHWAYKDGSPDMSEVQNRAHQWLQSLIDIQDSSGDSQEFLEHVKIDLFPDAVYVFTPKGQIRALPRGATALDFAYSIHSDLGNTCVAVKINGLQLPLRSELKNGDIIEVVTSANSQPNPGWLAFVRTGKARASIRHSLKTKHYSESLQLGERLLANGLRQQGVDAALLTPEIWEKLMHWTGDKNREEACVNIALGRRSPQELAIRLKILIDDEGGGEQMRLGVADWVAPNQEAHQTMHHHQRQAILVDGREGNSISFQSCCHPIPGDNIIGYLGKGEGLQVHSNDCPVAMRMLSKDSDKWVEVEWGKELNREFEVDLAIDTRQGKGVLARVASSVTSADSNIMNVSMEDRFKEDSVTIRFTIQVYDRLHLSKVMRSLRTNPDVMRVTRTRAL</sequence>
<dbReference type="OrthoDB" id="9805041at2"/>
<dbReference type="GO" id="GO:0015969">
    <property type="term" value="P:guanosine tetraphosphate metabolic process"/>
    <property type="evidence" value="ECO:0007669"/>
    <property type="project" value="InterPro"/>
</dbReference>
<dbReference type="NCBIfam" id="TIGR00691">
    <property type="entry name" value="spoT_relA"/>
    <property type="match status" value="1"/>
</dbReference>
<dbReference type="CDD" id="cd00077">
    <property type="entry name" value="HDc"/>
    <property type="match status" value="1"/>
</dbReference>
<reference evidence="5" key="1">
    <citation type="submission" date="2016-05" db="EMBL/GenBank/DDBJ databases">
        <title>Polynucleobacter sp. QLW-P1FAT50C-4 genome.</title>
        <authorList>
            <person name="Hahn M.W."/>
        </authorList>
    </citation>
    <scope>NUCLEOTIDE SEQUENCE [LARGE SCALE GENOMIC DNA]</scope>
    <source>
        <strain evidence="5">QLW-P1FAT50C-4</strain>
    </source>
</reference>
<dbReference type="EMBL" id="CP015922">
    <property type="protein sequence ID" value="ANI99634.1"/>
    <property type="molecule type" value="Genomic_DNA"/>
</dbReference>
<dbReference type="InterPro" id="IPR006674">
    <property type="entry name" value="HD_domain"/>
</dbReference>
<dbReference type="SMART" id="SM00954">
    <property type="entry name" value="RelA_SpoT"/>
    <property type="match status" value="1"/>
</dbReference>
<feature type="domain" description="HD" evidence="2">
    <location>
        <begin position="122"/>
        <end position="221"/>
    </location>
</feature>
<gene>
    <name evidence="4" type="ORF">A8O14_05800</name>
</gene>
<dbReference type="Pfam" id="PF02824">
    <property type="entry name" value="TGS"/>
    <property type="match status" value="1"/>
</dbReference>
<dbReference type="GO" id="GO:0042594">
    <property type="term" value="P:response to starvation"/>
    <property type="evidence" value="ECO:0007669"/>
    <property type="project" value="TreeGrafter"/>
</dbReference>
<name>A0A191UF29_9BURK</name>
<dbReference type="SUPFAM" id="SSF81271">
    <property type="entry name" value="TGS-like"/>
    <property type="match status" value="1"/>
</dbReference>
<dbReference type="InterPro" id="IPR004095">
    <property type="entry name" value="TGS"/>
</dbReference>
<dbReference type="CDD" id="cd05399">
    <property type="entry name" value="NT_Rel-Spo_like"/>
    <property type="match status" value="1"/>
</dbReference>
<dbReference type="SUPFAM" id="SSF81301">
    <property type="entry name" value="Nucleotidyltransferase"/>
    <property type="match status" value="1"/>
</dbReference>
<comment type="function">
    <text evidence="1">In eubacteria ppGpp (guanosine 3'-diphosphate 5'-diphosphate) is a mediator of the stringent response that coordinates a variety of cellular activities in response to changes in nutritional abundance.</text>
</comment>
<dbReference type="Gene3D" id="3.30.70.260">
    <property type="match status" value="1"/>
</dbReference>
<dbReference type="PANTHER" id="PTHR21262">
    <property type="entry name" value="GUANOSINE-3',5'-BIS DIPHOSPHATE 3'-PYROPHOSPHOHYDROLASE"/>
    <property type="match status" value="1"/>
</dbReference>
<dbReference type="Proteomes" id="UP000078463">
    <property type="component" value="Chromosome"/>
</dbReference>
<dbReference type="InterPro" id="IPR012676">
    <property type="entry name" value="TGS-like"/>
</dbReference>
<dbReference type="GO" id="GO:0008728">
    <property type="term" value="F:GTP diphosphokinase activity"/>
    <property type="evidence" value="ECO:0007669"/>
    <property type="project" value="TreeGrafter"/>
</dbReference>
<proteinExistence type="inferred from homology"/>
<dbReference type="AlphaFoldDB" id="A0A191UF29"/>
<dbReference type="KEGG" id="pwu:A8O14_05800"/>
<dbReference type="GO" id="GO:0015949">
    <property type="term" value="P:nucleobase-containing small molecule interconversion"/>
    <property type="evidence" value="ECO:0007669"/>
    <property type="project" value="UniProtKB-ARBA"/>
</dbReference>
<dbReference type="FunFam" id="3.30.460.10:FF:000001">
    <property type="entry name" value="GTP pyrophosphokinase RelA"/>
    <property type="match status" value="1"/>
</dbReference>
<keyword evidence="5" id="KW-1185">Reference proteome</keyword>
<feature type="domain" description="TGS" evidence="3">
    <location>
        <begin position="463"/>
        <end position="524"/>
    </location>
</feature>
<evidence type="ECO:0000256" key="1">
    <source>
        <dbReference type="RuleBase" id="RU003847"/>
    </source>
</evidence>
<dbReference type="Pfam" id="PF04607">
    <property type="entry name" value="RelA_SpoT"/>
    <property type="match status" value="1"/>
</dbReference>
<dbReference type="InterPro" id="IPR045600">
    <property type="entry name" value="RelA/SpoT_AH_RIS"/>
</dbReference>
<dbReference type="GO" id="GO:0008893">
    <property type="term" value="F:guanosine-3',5'-bis(diphosphate) 3'-diphosphatase activity"/>
    <property type="evidence" value="ECO:0007669"/>
    <property type="project" value="TreeGrafter"/>
</dbReference>
<dbReference type="InterPro" id="IPR007685">
    <property type="entry name" value="RelA_SpoT"/>
</dbReference>
<dbReference type="Gene3D" id="1.10.3210.10">
    <property type="entry name" value="Hypothetical protein af1432"/>
    <property type="match status" value="1"/>
</dbReference>
<dbReference type="CDD" id="cd04876">
    <property type="entry name" value="ACT_RelA-SpoT"/>
    <property type="match status" value="1"/>
</dbReference>
<dbReference type="SUPFAM" id="SSF109604">
    <property type="entry name" value="HD-domain/PDEase-like"/>
    <property type="match status" value="1"/>
</dbReference>
<dbReference type="FunFam" id="3.10.20.30:FF:000002">
    <property type="entry name" value="GTP pyrophosphokinase (RelA/SpoT)"/>
    <property type="match status" value="1"/>
</dbReference>
<dbReference type="InterPro" id="IPR004811">
    <property type="entry name" value="RelA/Spo_fam"/>
</dbReference>
<dbReference type="InterPro" id="IPR033655">
    <property type="entry name" value="TGS_RelA/SpoT"/>
</dbReference>
<dbReference type="GO" id="GO:0005886">
    <property type="term" value="C:plasma membrane"/>
    <property type="evidence" value="ECO:0007669"/>
    <property type="project" value="TreeGrafter"/>
</dbReference>
<dbReference type="SMART" id="SM00471">
    <property type="entry name" value="HDc"/>
    <property type="match status" value="1"/>
</dbReference>
<dbReference type="InterPro" id="IPR043519">
    <property type="entry name" value="NT_sf"/>
</dbReference>
<dbReference type="STRING" id="1743168.A8O14_05800"/>
<dbReference type="RefSeq" id="WP_068948646.1">
    <property type="nucleotide sequence ID" value="NZ_CP015922.1"/>
</dbReference>
<dbReference type="PANTHER" id="PTHR21262:SF36">
    <property type="entry name" value="BIFUNCTIONAL (P)PPGPP SYNTHASE_HYDROLASE SPOT"/>
    <property type="match status" value="1"/>
</dbReference>
<keyword evidence="4" id="KW-0378">Hydrolase</keyword>
<dbReference type="SUPFAM" id="SSF55021">
    <property type="entry name" value="ACT-like"/>
    <property type="match status" value="1"/>
</dbReference>
<dbReference type="PROSITE" id="PS51880">
    <property type="entry name" value="TGS"/>
    <property type="match status" value="1"/>
</dbReference>
<evidence type="ECO:0000259" key="3">
    <source>
        <dbReference type="PROSITE" id="PS51880"/>
    </source>
</evidence>
<dbReference type="CDD" id="cd01668">
    <property type="entry name" value="TGS_RSH"/>
    <property type="match status" value="1"/>
</dbReference>
<dbReference type="InterPro" id="IPR012675">
    <property type="entry name" value="Beta-grasp_dom_sf"/>
</dbReference>
<evidence type="ECO:0000259" key="2">
    <source>
        <dbReference type="PROSITE" id="PS51831"/>
    </source>
</evidence>
<dbReference type="InterPro" id="IPR002912">
    <property type="entry name" value="ACT_dom"/>
</dbReference>